<dbReference type="InterPro" id="IPR027417">
    <property type="entry name" value="P-loop_NTPase"/>
</dbReference>
<proteinExistence type="predicted"/>
<dbReference type="OrthoDB" id="6500128at2759"/>
<dbReference type="GO" id="GO:0005524">
    <property type="term" value="F:ATP binding"/>
    <property type="evidence" value="ECO:0007669"/>
    <property type="project" value="UniProtKB-KW"/>
</dbReference>
<evidence type="ECO:0000313" key="4">
    <source>
        <dbReference type="Proteomes" id="UP000240493"/>
    </source>
</evidence>
<keyword evidence="4" id="KW-1185">Reference proteome</keyword>
<dbReference type="GO" id="GO:0042626">
    <property type="term" value="F:ATPase-coupled transmembrane transporter activity"/>
    <property type="evidence" value="ECO:0007669"/>
    <property type="project" value="TreeGrafter"/>
</dbReference>
<dbReference type="InterPro" id="IPR050173">
    <property type="entry name" value="ABC_transporter_C-like"/>
</dbReference>
<dbReference type="AlphaFoldDB" id="A0A2T3ZD44"/>
<organism evidence="3 4">
    <name type="scientific">Trichoderma asperellum (strain ATCC 204424 / CBS 433.97 / NBRC 101777)</name>
    <dbReference type="NCBI Taxonomy" id="1042311"/>
    <lineage>
        <taxon>Eukaryota</taxon>
        <taxon>Fungi</taxon>
        <taxon>Dikarya</taxon>
        <taxon>Ascomycota</taxon>
        <taxon>Pezizomycotina</taxon>
        <taxon>Sordariomycetes</taxon>
        <taxon>Hypocreomycetidae</taxon>
        <taxon>Hypocreales</taxon>
        <taxon>Hypocreaceae</taxon>
        <taxon>Trichoderma</taxon>
    </lineage>
</organism>
<reference evidence="3 4" key="1">
    <citation type="submission" date="2016-07" db="EMBL/GenBank/DDBJ databases">
        <title>Multiple horizontal gene transfer events from other fungi enriched the ability of initially mycotrophic Trichoderma (Ascomycota) to feed on dead plant biomass.</title>
        <authorList>
            <consortium name="DOE Joint Genome Institute"/>
            <person name="Aerts A."/>
            <person name="Atanasova L."/>
            <person name="Chenthamara K."/>
            <person name="Zhang J."/>
            <person name="Grujic M."/>
            <person name="Henrissat B."/>
            <person name="Kuo A."/>
            <person name="Salamov A."/>
            <person name="Lipzen A."/>
            <person name="Labutti K."/>
            <person name="Barry K."/>
            <person name="Miao Y."/>
            <person name="Rahimi M.J."/>
            <person name="Shen Q."/>
            <person name="Grigoriev I.V."/>
            <person name="Kubicek C.P."/>
            <person name="Druzhinina I.S."/>
        </authorList>
    </citation>
    <scope>NUCLEOTIDE SEQUENCE [LARGE SCALE GENOMIC DNA]</scope>
    <source>
        <strain evidence="3 4">CBS 433.97</strain>
    </source>
</reference>
<evidence type="ECO:0000256" key="2">
    <source>
        <dbReference type="ARBA" id="ARBA00022840"/>
    </source>
</evidence>
<dbReference type="PANTHER" id="PTHR24223">
    <property type="entry name" value="ATP-BINDING CASSETTE SUB-FAMILY C"/>
    <property type="match status" value="1"/>
</dbReference>
<dbReference type="Gene3D" id="3.40.50.300">
    <property type="entry name" value="P-loop containing nucleotide triphosphate hydrolases"/>
    <property type="match status" value="1"/>
</dbReference>
<evidence type="ECO:0008006" key="5">
    <source>
        <dbReference type="Google" id="ProtNLM"/>
    </source>
</evidence>
<protein>
    <recommendedName>
        <fullName evidence="5">ABC transporter domain-containing protein</fullName>
    </recommendedName>
</protein>
<accession>A0A2T3ZD44</accession>
<dbReference type="Proteomes" id="UP000240493">
    <property type="component" value="Unassembled WGS sequence"/>
</dbReference>
<sequence length="144" mass="16247">MPAQNDVDTKASDDTQLAQSSPTYAFRVSNLQINFHKNSLNVICRPSRSSKSSLLLALLGEMELLRGHVHLPLAQLPIDDDSRIAKTAYRSQEPWIMNQTIRAHILLELRFQNHRYKIAHDAVTLSRDIAEFEDGNLAHCGGTR</sequence>
<keyword evidence="1" id="KW-0547">Nucleotide-binding</keyword>
<dbReference type="GO" id="GO:0016020">
    <property type="term" value="C:membrane"/>
    <property type="evidence" value="ECO:0007669"/>
    <property type="project" value="TreeGrafter"/>
</dbReference>
<keyword evidence="2" id="KW-0067">ATP-binding</keyword>
<dbReference type="EMBL" id="KZ679260">
    <property type="protein sequence ID" value="PTB42723.1"/>
    <property type="molecule type" value="Genomic_DNA"/>
</dbReference>
<gene>
    <name evidence="3" type="ORF">M441DRAFT_456924</name>
</gene>
<dbReference type="SUPFAM" id="SSF52540">
    <property type="entry name" value="P-loop containing nucleoside triphosphate hydrolases"/>
    <property type="match status" value="1"/>
</dbReference>
<dbReference type="STRING" id="1042311.A0A2T3ZD44"/>
<evidence type="ECO:0000256" key="1">
    <source>
        <dbReference type="ARBA" id="ARBA00022741"/>
    </source>
</evidence>
<name>A0A2T3ZD44_TRIA4</name>
<evidence type="ECO:0000313" key="3">
    <source>
        <dbReference type="EMBL" id="PTB42723.1"/>
    </source>
</evidence>